<dbReference type="Proteomes" id="UP001189429">
    <property type="component" value="Unassembled WGS sequence"/>
</dbReference>
<organism evidence="1 2">
    <name type="scientific">Prorocentrum cordatum</name>
    <dbReference type="NCBI Taxonomy" id="2364126"/>
    <lineage>
        <taxon>Eukaryota</taxon>
        <taxon>Sar</taxon>
        <taxon>Alveolata</taxon>
        <taxon>Dinophyceae</taxon>
        <taxon>Prorocentrales</taxon>
        <taxon>Prorocentraceae</taxon>
        <taxon>Prorocentrum</taxon>
    </lineage>
</organism>
<reference evidence="1" key="1">
    <citation type="submission" date="2023-10" db="EMBL/GenBank/DDBJ databases">
        <authorList>
            <person name="Chen Y."/>
            <person name="Shah S."/>
            <person name="Dougan E. K."/>
            <person name="Thang M."/>
            <person name="Chan C."/>
        </authorList>
    </citation>
    <scope>NUCLEOTIDE SEQUENCE [LARGE SCALE GENOMIC DNA]</scope>
</reference>
<proteinExistence type="predicted"/>
<feature type="non-terminal residue" evidence="1">
    <location>
        <position position="287"/>
    </location>
</feature>
<keyword evidence="2" id="KW-1185">Reference proteome</keyword>
<evidence type="ECO:0000313" key="2">
    <source>
        <dbReference type="Proteomes" id="UP001189429"/>
    </source>
</evidence>
<comment type="caution">
    <text evidence="1">The sequence shown here is derived from an EMBL/GenBank/DDBJ whole genome shotgun (WGS) entry which is preliminary data.</text>
</comment>
<evidence type="ECO:0000313" key="1">
    <source>
        <dbReference type="EMBL" id="CAK0901147.1"/>
    </source>
</evidence>
<protein>
    <submittedName>
        <fullName evidence="1">Uncharacterized protein</fullName>
    </submittedName>
</protein>
<accession>A0ABN9XMZ3</accession>
<dbReference type="EMBL" id="CAUYUJ010020891">
    <property type="protein sequence ID" value="CAK0901147.1"/>
    <property type="molecule type" value="Genomic_DNA"/>
</dbReference>
<name>A0ABN9XMZ3_9DINO</name>
<sequence>MGRQLPCRFSLSRRRGRRQLLCRSSLGRGRRPLLGHLSLSPSWGRRRLLSRLSLSRGRRHLLSRLSLGRGRRHLLSRLSRCRGRRRLLRRLSSSRGRRRLLCRPNLSSRGRRPLLCHLSLGLSRGRRPLLCHLSHLSRRRRLLSHLSLRRGRRPLLCYLIRGWRPLLCYLSRASRMGWNHLVKRFSLMGPIILGILGRQWEEIDAIGTEDSGQFTCCKCRLLLPEDERVDDHEAKKCAKDTCSKCYLNSRTLTRRFKKQKSLKDWFSAKSEADKVQWYLDHRDCAVE</sequence>
<gene>
    <name evidence="1" type="ORF">PCOR1329_LOCUS78214</name>
</gene>